<evidence type="ECO:0000313" key="1">
    <source>
        <dbReference type="EMBL" id="AYV56734.1"/>
    </source>
</evidence>
<protein>
    <submittedName>
        <fullName evidence="1">Uncharacterized protein</fullName>
    </submittedName>
</protein>
<reference evidence="2 3" key="1">
    <citation type="submission" date="2017-07" db="EMBL/GenBank/DDBJ databases">
        <title>Leptospira spp. isolated from tropical soils.</title>
        <authorList>
            <person name="Thibeaux R."/>
            <person name="Iraola G."/>
            <person name="Ferres I."/>
            <person name="Bierque E."/>
            <person name="Girault D."/>
            <person name="Soupe-Gilbert M.-E."/>
            <person name="Picardeau M."/>
            <person name="Goarant C."/>
        </authorList>
    </citation>
    <scope>NUCLEOTIDE SEQUENCE [LARGE SCALE GENOMIC DNA]</scope>
    <source>
        <strain evidence="2 3">JW2-C-B1</strain>
    </source>
</reference>
<dbReference type="NCBIfam" id="NF047702">
    <property type="entry name" value="LIC10965_fam"/>
    <property type="match status" value="1"/>
</dbReference>
<organism evidence="1 4">
    <name type="scientific">Leptospira kmetyi</name>
    <dbReference type="NCBI Taxonomy" id="408139"/>
    <lineage>
        <taxon>Bacteria</taxon>
        <taxon>Pseudomonadati</taxon>
        <taxon>Spirochaetota</taxon>
        <taxon>Spirochaetia</taxon>
        <taxon>Leptospirales</taxon>
        <taxon>Leptospiraceae</taxon>
        <taxon>Leptospira</taxon>
    </lineage>
</organism>
<dbReference type="Proteomes" id="UP000276407">
    <property type="component" value="Chromosome 1"/>
</dbReference>
<sequence length="107" mass="12214">MIAKGLKSGFLAILLTLFVSTGLHIHSERENRTFDKATFSVDQDSQRTQTCPICQFQRSAHSFWNPDFQSTTWFPVSQREKFFTSAIIVLTFSFDPIRLGRAPPLNS</sequence>
<dbReference type="EMBL" id="CP033614">
    <property type="protein sequence ID" value="AYV56734.1"/>
    <property type="molecule type" value="Genomic_DNA"/>
</dbReference>
<dbReference type="RefSeq" id="WP_100754829.1">
    <property type="nucleotide sequence ID" value="NZ_CP033614.1"/>
</dbReference>
<keyword evidence="3" id="KW-1185">Reference proteome</keyword>
<name>A0AAD0URP4_9LEPT</name>
<dbReference type="EMBL" id="NPDP01000004">
    <property type="protein sequence ID" value="PJZ31182.1"/>
    <property type="molecule type" value="Genomic_DNA"/>
</dbReference>
<dbReference type="Proteomes" id="UP000231919">
    <property type="component" value="Unassembled WGS sequence"/>
</dbReference>
<accession>A0AAD0URP4</accession>
<evidence type="ECO:0000313" key="3">
    <source>
        <dbReference type="Proteomes" id="UP000231919"/>
    </source>
</evidence>
<dbReference type="KEGG" id="lkm:EFP84_15345"/>
<evidence type="ECO:0000313" key="4">
    <source>
        <dbReference type="Proteomes" id="UP000276407"/>
    </source>
</evidence>
<proteinExistence type="predicted"/>
<dbReference type="AlphaFoldDB" id="A0AAD0URP4"/>
<reference evidence="1 4" key="2">
    <citation type="submission" date="2018-11" db="EMBL/GenBank/DDBJ databases">
        <title>Complete genome sequence of Leptospira kmetyi isolate LS 001/16 from soil sample associated with a leptospirosis patient in Kelantan.</title>
        <authorList>
            <person name="Muhammad Yusoff F."/>
            <person name="Muhammad Yusoff S."/>
            <person name="Ahmad M.N."/>
            <person name="Yusof N.Y."/>
            <person name="Aziah I."/>
        </authorList>
    </citation>
    <scope>NUCLEOTIDE SEQUENCE [LARGE SCALE GENOMIC DNA]</scope>
    <source>
        <strain evidence="1 4">LS 001/16</strain>
    </source>
</reference>
<evidence type="ECO:0000313" key="2">
    <source>
        <dbReference type="EMBL" id="PJZ31182.1"/>
    </source>
</evidence>
<gene>
    <name evidence="2" type="ORF">CH378_02995</name>
    <name evidence="1" type="ORF">EFP84_15345</name>
</gene>